<dbReference type="EMBL" id="BMHA01000008">
    <property type="protein sequence ID" value="GGI07231.1"/>
    <property type="molecule type" value="Genomic_DNA"/>
</dbReference>
<gene>
    <name evidence="1" type="ORF">GCM10011354_23050</name>
</gene>
<proteinExistence type="predicted"/>
<name>A0A8J3A978_9ACTN</name>
<dbReference type="AlphaFoldDB" id="A0A8J3A978"/>
<organism evidence="1 2">
    <name type="scientific">Egicoccus halophilus</name>
    <dbReference type="NCBI Taxonomy" id="1670830"/>
    <lineage>
        <taxon>Bacteria</taxon>
        <taxon>Bacillati</taxon>
        <taxon>Actinomycetota</taxon>
        <taxon>Nitriliruptoria</taxon>
        <taxon>Egicoccales</taxon>
        <taxon>Egicoccaceae</taxon>
        <taxon>Egicoccus</taxon>
    </lineage>
</organism>
<comment type="caution">
    <text evidence="1">The sequence shown here is derived from an EMBL/GenBank/DDBJ whole genome shotgun (WGS) entry which is preliminary data.</text>
</comment>
<dbReference type="RefSeq" id="WP_165404021.1">
    <property type="nucleotide sequence ID" value="NZ_BMHA01000008.1"/>
</dbReference>
<accession>A0A8J3A978</accession>
<keyword evidence="2" id="KW-1185">Reference proteome</keyword>
<reference evidence="1" key="2">
    <citation type="submission" date="2020-09" db="EMBL/GenBank/DDBJ databases">
        <authorList>
            <person name="Sun Q."/>
            <person name="Zhou Y."/>
        </authorList>
    </citation>
    <scope>NUCLEOTIDE SEQUENCE</scope>
    <source>
        <strain evidence="1">CGMCC 1.14988</strain>
    </source>
</reference>
<protein>
    <submittedName>
        <fullName evidence="1">Uncharacterized protein</fullName>
    </submittedName>
</protein>
<reference evidence="1" key="1">
    <citation type="journal article" date="2014" name="Int. J. Syst. Evol. Microbiol.">
        <title>Complete genome sequence of Corynebacterium casei LMG S-19264T (=DSM 44701T), isolated from a smear-ripened cheese.</title>
        <authorList>
            <consortium name="US DOE Joint Genome Institute (JGI-PGF)"/>
            <person name="Walter F."/>
            <person name="Albersmeier A."/>
            <person name="Kalinowski J."/>
            <person name="Ruckert C."/>
        </authorList>
    </citation>
    <scope>NUCLEOTIDE SEQUENCE</scope>
    <source>
        <strain evidence="1">CGMCC 1.14988</strain>
    </source>
</reference>
<evidence type="ECO:0000313" key="1">
    <source>
        <dbReference type="EMBL" id="GGI07231.1"/>
    </source>
</evidence>
<dbReference type="Proteomes" id="UP000650511">
    <property type="component" value="Unassembled WGS sequence"/>
</dbReference>
<evidence type="ECO:0000313" key="2">
    <source>
        <dbReference type="Proteomes" id="UP000650511"/>
    </source>
</evidence>
<sequence length="49" mass="5083">MTAAEFAAAERATQGLPEKVSDPATLARLAALFLAADATGYFVEARRAA</sequence>